<proteinExistence type="predicted"/>
<dbReference type="CDD" id="cd06257">
    <property type="entry name" value="DnaJ"/>
    <property type="match status" value="1"/>
</dbReference>
<name>K3W4Z9_GLOUD</name>
<dbReference type="PANTHER" id="PTHR44145">
    <property type="entry name" value="DNAJ HOMOLOG SUBFAMILY A MEMBER 3, MITOCHONDRIAL"/>
    <property type="match status" value="1"/>
</dbReference>
<dbReference type="PANTHER" id="PTHR44145:SF3">
    <property type="entry name" value="DNAJ HOMOLOG SUBFAMILY A MEMBER 3, MITOCHONDRIAL"/>
    <property type="match status" value="1"/>
</dbReference>
<feature type="domain" description="J" evidence="2">
    <location>
        <begin position="4"/>
        <end position="74"/>
    </location>
</feature>
<reference evidence="4" key="1">
    <citation type="journal article" date="2010" name="Genome Biol.">
        <title>Genome sequence of the necrotrophic plant pathogen Pythium ultimum reveals original pathogenicity mechanisms and effector repertoire.</title>
        <authorList>
            <person name="Levesque C.A."/>
            <person name="Brouwer H."/>
            <person name="Cano L."/>
            <person name="Hamilton J.P."/>
            <person name="Holt C."/>
            <person name="Huitema E."/>
            <person name="Raffaele S."/>
            <person name="Robideau G.P."/>
            <person name="Thines M."/>
            <person name="Win J."/>
            <person name="Zerillo M.M."/>
            <person name="Beakes G.W."/>
            <person name="Boore J.L."/>
            <person name="Busam D."/>
            <person name="Dumas B."/>
            <person name="Ferriera S."/>
            <person name="Fuerstenberg S.I."/>
            <person name="Gachon C.M."/>
            <person name="Gaulin E."/>
            <person name="Govers F."/>
            <person name="Grenville-Briggs L."/>
            <person name="Horner N."/>
            <person name="Hostetler J."/>
            <person name="Jiang R.H."/>
            <person name="Johnson J."/>
            <person name="Krajaejun T."/>
            <person name="Lin H."/>
            <person name="Meijer H.J."/>
            <person name="Moore B."/>
            <person name="Morris P."/>
            <person name="Phuntmart V."/>
            <person name="Puiu D."/>
            <person name="Shetty J."/>
            <person name="Stajich J.E."/>
            <person name="Tripathy S."/>
            <person name="Wawra S."/>
            <person name="van West P."/>
            <person name="Whitty B.R."/>
            <person name="Coutinho P.M."/>
            <person name="Henrissat B."/>
            <person name="Martin F."/>
            <person name="Thomas P.D."/>
            <person name="Tyler B.M."/>
            <person name="De Vries R.P."/>
            <person name="Kamoun S."/>
            <person name="Yandell M."/>
            <person name="Tisserat N."/>
            <person name="Buell C.R."/>
        </authorList>
    </citation>
    <scope>NUCLEOTIDE SEQUENCE</scope>
    <source>
        <strain evidence="4">DAOM:BR144</strain>
    </source>
</reference>
<dbReference type="PROSITE" id="PS00636">
    <property type="entry name" value="DNAJ_1"/>
    <property type="match status" value="1"/>
</dbReference>
<dbReference type="PROSITE" id="PS50076">
    <property type="entry name" value="DNAJ_2"/>
    <property type="match status" value="1"/>
</dbReference>
<dbReference type="Gene3D" id="1.10.287.110">
    <property type="entry name" value="DnaJ domain"/>
    <property type="match status" value="1"/>
</dbReference>
<dbReference type="STRING" id="431595.K3W4Z9"/>
<dbReference type="AlphaFoldDB" id="K3W4Z9"/>
<dbReference type="Proteomes" id="UP000019132">
    <property type="component" value="Unassembled WGS sequence"/>
</dbReference>
<dbReference type="PRINTS" id="PR00625">
    <property type="entry name" value="JDOMAIN"/>
</dbReference>
<dbReference type="VEuPathDB" id="FungiDB:PYU1_G000040"/>
<evidence type="ECO:0000313" key="3">
    <source>
        <dbReference type="EnsemblProtists" id="PYU1_T000040"/>
    </source>
</evidence>
<dbReference type="EMBL" id="GL376636">
    <property type="status" value="NOT_ANNOTATED_CDS"/>
    <property type="molecule type" value="Genomic_DNA"/>
</dbReference>
<dbReference type="SUPFAM" id="SSF46565">
    <property type="entry name" value="Chaperone J-domain"/>
    <property type="match status" value="1"/>
</dbReference>
<dbReference type="Pfam" id="PF00226">
    <property type="entry name" value="DnaJ"/>
    <property type="match status" value="1"/>
</dbReference>
<dbReference type="eggNOG" id="ENOG502SGR3">
    <property type="taxonomic scope" value="Eukaryota"/>
</dbReference>
<keyword evidence="4" id="KW-1185">Reference proteome</keyword>
<dbReference type="OMA" id="EEVWLAH"/>
<dbReference type="EnsemblProtists" id="PYU1_T000040">
    <property type="protein sequence ID" value="PYU1_T000040"/>
    <property type="gene ID" value="PYU1_G000040"/>
</dbReference>
<evidence type="ECO:0000259" key="2">
    <source>
        <dbReference type="PROSITE" id="PS50076"/>
    </source>
</evidence>
<dbReference type="InterPro" id="IPR001623">
    <property type="entry name" value="DnaJ_domain"/>
</dbReference>
<dbReference type="InterPro" id="IPR051938">
    <property type="entry name" value="Apopto_cytoskel_mod"/>
</dbReference>
<reference evidence="4" key="2">
    <citation type="submission" date="2010-04" db="EMBL/GenBank/DDBJ databases">
        <authorList>
            <person name="Buell R."/>
            <person name="Hamilton J."/>
            <person name="Hostetler J."/>
        </authorList>
    </citation>
    <scope>NUCLEOTIDE SEQUENCE [LARGE SCALE GENOMIC DNA]</scope>
    <source>
        <strain evidence="4">DAOM:BR144</strain>
    </source>
</reference>
<evidence type="ECO:0000256" key="1">
    <source>
        <dbReference type="ARBA" id="ARBA00023186"/>
    </source>
</evidence>
<dbReference type="SMART" id="SM00271">
    <property type="entry name" value="DnaJ"/>
    <property type="match status" value="1"/>
</dbReference>
<dbReference type="InterPro" id="IPR036869">
    <property type="entry name" value="J_dom_sf"/>
</dbReference>
<evidence type="ECO:0000313" key="4">
    <source>
        <dbReference type="Proteomes" id="UP000019132"/>
    </source>
</evidence>
<reference evidence="3" key="3">
    <citation type="submission" date="2015-02" db="UniProtKB">
        <authorList>
            <consortium name="EnsemblProtists"/>
        </authorList>
    </citation>
    <scope>IDENTIFICATION</scope>
    <source>
        <strain evidence="3">DAOM BR144</strain>
    </source>
</reference>
<protein>
    <recommendedName>
        <fullName evidence="2">J domain-containing protein</fullName>
    </recommendedName>
</protein>
<keyword evidence="1" id="KW-0143">Chaperone</keyword>
<dbReference type="HOGENOM" id="CLU_120720_0_0_1"/>
<dbReference type="InParanoid" id="K3W4Z9"/>
<sequence length="163" mass="18799">MAMDYYRLLNVTRTATTKEIKDAYFKLGACDAFMGVNTPQRHHDIKKAELFKNVSEAHAVLSDAQQRRQYDASRPMHSFDPQSTGGGRMHPYAAQKAAEAAARGYNGAPDYTARPLYGIDEEVWIAHHYGVHSRRSRNDMPNRYYGMNIVEERMEEEQERIQR</sequence>
<accession>K3W4Z9</accession>
<dbReference type="InterPro" id="IPR018253">
    <property type="entry name" value="DnaJ_domain_CS"/>
</dbReference>
<organism evidence="3 4">
    <name type="scientific">Globisporangium ultimum (strain ATCC 200006 / CBS 805.95 / DAOM BR144)</name>
    <name type="common">Pythium ultimum</name>
    <dbReference type="NCBI Taxonomy" id="431595"/>
    <lineage>
        <taxon>Eukaryota</taxon>
        <taxon>Sar</taxon>
        <taxon>Stramenopiles</taxon>
        <taxon>Oomycota</taxon>
        <taxon>Peronosporomycetes</taxon>
        <taxon>Pythiales</taxon>
        <taxon>Pythiaceae</taxon>
        <taxon>Globisporangium</taxon>
    </lineage>
</organism>